<dbReference type="EMBL" id="JABXXS010000138">
    <property type="protein sequence ID" value="NVN38786.1"/>
    <property type="molecule type" value="Genomic_DNA"/>
</dbReference>
<comment type="caution">
    <text evidence="1">The sequence shown here is derived from an EMBL/GenBank/DDBJ whole genome shotgun (WGS) entry which is preliminary data.</text>
</comment>
<evidence type="ECO:0000313" key="1">
    <source>
        <dbReference type="EMBL" id="NVN38786.1"/>
    </source>
</evidence>
<feature type="non-terminal residue" evidence="1">
    <location>
        <position position="1"/>
    </location>
</feature>
<gene>
    <name evidence="1" type="ORF">HUK81_18345</name>
</gene>
<reference evidence="1 2" key="1">
    <citation type="submission" date="2020-06" db="EMBL/GenBank/DDBJ databases">
        <title>Description of novel acetic acid bacteria.</title>
        <authorList>
            <person name="Sombolestani A."/>
        </authorList>
    </citation>
    <scope>NUCLEOTIDE SEQUENCE [LARGE SCALE GENOMIC DNA]</scope>
    <source>
        <strain evidence="1 2">LMG 25</strain>
    </source>
</reference>
<name>A0A850P8Z9_9PROT</name>
<organism evidence="1 2">
    <name type="scientific">Komagataeibacter swingsii</name>
    <dbReference type="NCBI Taxonomy" id="215220"/>
    <lineage>
        <taxon>Bacteria</taxon>
        <taxon>Pseudomonadati</taxon>
        <taxon>Pseudomonadota</taxon>
        <taxon>Alphaproteobacteria</taxon>
        <taxon>Acetobacterales</taxon>
        <taxon>Acetobacteraceae</taxon>
        <taxon>Komagataeibacter</taxon>
    </lineage>
</organism>
<accession>A0A850P8Z9</accession>
<sequence>KQNNQAFAAQLENVTSRLEAYGKGREAAEATGQRMGMPGSVTQRFTQIDAEIGRIAAEVPGKKEGASALEDMSEKVREMMHKAVTAVTDFMTRMNPGPTASPAP</sequence>
<protein>
    <submittedName>
        <fullName evidence="1">Uncharacterized protein</fullName>
    </submittedName>
</protein>
<dbReference type="AlphaFoldDB" id="A0A850P8Z9"/>
<evidence type="ECO:0000313" key="2">
    <source>
        <dbReference type="Proteomes" id="UP000522590"/>
    </source>
</evidence>
<dbReference type="Proteomes" id="UP000522590">
    <property type="component" value="Unassembled WGS sequence"/>
</dbReference>
<proteinExistence type="predicted"/>